<evidence type="ECO:0000256" key="1">
    <source>
        <dbReference type="SAM" id="MobiDB-lite"/>
    </source>
</evidence>
<protein>
    <submittedName>
        <fullName evidence="2">Uncharacterized protein</fullName>
    </submittedName>
</protein>
<name>A0A830FBZ0_9EURY</name>
<feature type="region of interest" description="Disordered" evidence="1">
    <location>
        <begin position="1"/>
        <end position="37"/>
    </location>
</feature>
<dbReference type="EMBL" id="BMPG01000002">
    <property type="protein sequence ID" value="GGL59722.1"/>
    <property type="molecule type" value="Genomic_DNA"/>
</dbReference>
<dbReference type="Proteomes" id="UP000607197">
    <property type="component" value="Unassembled WGS sequence"/>
</dbReference>
<reference evidence="2" key="1">
    <citation type="journal article" date="2014" name="Int. J. Syst. Evol. Microbiol.">
        <title>Complete genome sequence of Corynebacterium casei LMG S-19264T (=DSM 44701T), isolated from a smear-ripened cheese.</title>
        <authorList>
            <consortium name="US DOE Joint Genome Institute (JGI-PGF)"/>
            <person name="Walter F."/>
            <person name="Albersmeier A."/>
            <person name="Kalinowski J."/>
            <person name="Ruckert C."/>
        </authorList>
    </citation>
    <scope>NUCLEOTIDE SEQUENCE</scope>
    <source>
        <strain evidence="2">JCM 19596</strain>
    </source>
</reference>
<accession>A0A830FBZ0</accession>
<feature type="compositionally biased region" description="Basic and acidic residues" evidence="1">
    <location>
        <begin position="1"/>
        <end position="23"/>
    </location>
</feature>
<comment type="caution">
    <text evidence="2">The sequence shown here is derived from an EMBL/GenBank/DDBJ whole genome shotgun (WGS) entry which is preliminary data.</text>
</comment>
<evidence type="ECO:0000313" key="3">
    <source>
        <dbReference type="Proteomes" id="UP000607197"/>
    </source>
</evidence>
<dbReference type="InterPro" id="IPR058276">
    <property type="entry name" value="DUF7970"/>
</dbReference>
<gene>
    <name evidence="2" type="ORF">GCM10009039_17440</name>
</gene>
<dbReference type="AlphaFoldDB" id="A0A830FBZ0"/>
<proteinExistence type="predicted"/>
<organism evidence="2 3">
    <name type="scientific">Halocalculus aciditolerans</name>
    <dbReference type="NCBI Taxonomy" id="1383812"/>
    <lineage>
        <taxon>Archaea</taxon>
        <taxon>Methanobacteriati</taxon>
        <taxon>Methanobacteriota</taxon>
        <taxon>Stenosarchaea group</taxon>
        <taxon>Halobacteria</taxon>
        <taxon>Halobacteriales</taxon>
        <taxon>Halobacteriaceae</taxon>
        <taxon>Halocalculus</taxon>
    </lineage>
</organism>
<keyword evidence="3" id="KW-1185">Reference proteome</keyword>
<dbReference type="Pfam" id="PF25925">
    <property type="entry name" value="DUF7970"/>
    <property type="match status" value="1"/>
</dbReference>
<dbReference type="RefSeq" id="WP_188978000.1">
    <property type="nucleotide sequence ID" value="NZ_BMPG01000002.1"/>
</dbReference>
<sequence>MSEKPETPLGDLRDQLDDARADDADAAVTEESADGPAFEFTNDLQRSIYPRPESWEALQDAIDFEVKRRLAERDIRDFTGREAHDAMVTLAAENPERLAELVLDARGYDTA</sequence>
<evidence type="ECO:0000313" key="2">
    <source>
        <dbReference type="EMBL" id="GGL59722.1"/>
    </source>
</evidence>
<reference evidence="2" key="2">
    <citation type="submission" date="2020-09" db="EMBL/GenBank/DDBJ databases">
        <authorList>
            <person name="Sun Q."/>
            <person name="Ohkuma M."/>
        </authorList>
    </citation>
    <scope>NUCLEOTIDE SEQUENCE</scope>
    <source>
        <strain evidence="2">JCM 19596</strain>
    </source>
</reference>
<dbReference type="OrthoDB" id="300423at2157"/>